<evidence type="ECO:0000256" key="1">
    <source>
        <dbReference type="ARBA" id="ARBA00022553"/>
    </source>
</evidence>
<feature type="compositionally biased region" description="Basic residues" evidence="2">
    <location>
        <begin position="1164"/>
        <end position="1174"/>
    </location>
</feature>
<comment type="caution">
    <text evidence="4">The sequence shown here is derived from an EMBL/GenBank/DDBJ whole genome shotgun (WGS) entry which is preliminary data.</text>
</comment>
<feature type="compositionally biased region" description="Polar residues" evidence="2">
    <location>
        <begin position="664"/>
        <end position="673"/>
    </location>
</feature>
<feature type="compositionally biased region" description="Basic and acidic residues" evidence="2">
    <location>
        <begin position="76"/>
        <end position="87"/>
    </location>
</feature>
<accession>A0A8T3CLB2</accession>
<reference evidence="4" key="1">
    <citation type="submission" date="2021-01" db="EMBL/GenBank/DDBJ databases">
        <authorList>
            <person name="Zahm M."/>
            <person name="Roques C."/>
            <person name="Cabau C."/>
            <person name="Klopp C."/>
            <person name="Donnadieu C."/>
            <person name="Jouanno E."/>
            <person name="Lampietro C."/>
            <person name="Louis A."/>
            <person name="Herpin A."/>
            <person name="Echchiki A."/>
            <person name="Berthelot C."/>
            <person name="Parey E."/>
            <person name="Roest-Crollius H."/>
            <person name="Braasch I."/>
            <person name="Postlethwait J."/>
            <person name="Bobe J."/>
            <person name="Montfort J."/>
            <person name="Bouchez O."/>
            <person name="Begum T."/>
            <person name="Mejri S."/>
            <person name="Adams A."/>
            <person name="Chen W.-J."/>
            <person name="Guiguen Y."/>
        </authorList>
    </citation>
    <scope>NUCLEOTIDE SEQUENCE</scope>
    <source>
        <tissue evidence="4">Blood</tissue>
    </source>
</reference>
<dbReference type="PANTHER" id="PTHR14522">
    <property type="entry name" value="EMO2-RELATED"/>
    <property type="match status" value="1"/>
</dbReference>
<protein>
    <recommendedName>
        <fullName evidence="3">Tantalus-like domain-containing protein</fullName>
    </recommendedName>
</protein>
<feature type="compositionally biased region" description="Basic and acidic residues" evidence="2">
    <location>
        <begin position="300"/>
        <end position="316"/>
    </location>
</feature>
<feature type="region of interest" description="Disordered" evidence="2">
    <location>
        <begin position="1340"/>
        <end position="1375"/>
    </location>
</feature>
<feature type="region of interest" description="Disordered" evidence="2">
    <location>
        <begin position="1"/>
        <end position="153"/>
    </location>
</feature>
<dbReference type="EMBL" id="JAERUA010000022">
    <property type="protein sequence ID" value="KAI1884761.1"/>
    <property type="molecule type" value="Genomic_DNA"/>
</dbReference>
<dbReference type="OrthoDB" id="6163216at2759"/>
<evidence type="ECO:0000313" key="5">
    <source>
        <dbReference type="Proteomes" id="UP000829720"/>
    </source>
</evidence>
<feature type="compositionally biased region" description="Basic residues" evidence="2">
    <location>
        <begin position="983"/>
        <end position="992"/>
    </location>
</feature>
<feature type="compositionally biased region" description="Basic and acidic residues" evidence="2">
    <location>
        <begin position="513"/>
        <end position="522"/>
    </location>
</feature>
<dbReference type="InterPro" id="IPR026320">
    <property type="entry name" value="PRR14"/>
</dbReference>
<feature type="compositionally biased region" description="Basic and acidic residues" evidence="2">
    <location>
        <begin position="600"/>
        <end position="613"/>
    </location>
</feature>
<feature type="compositionally biased region" description="Polar residues" evidence="2">
    <location>
        <begin position="1025"/>
        <end position="1049"/>
    </location>
</feature>
<feature type="compositionally biased region" description="Polar residues" evidence="2">
    <location>
        <begin position="727"/>
        <end position="745"/>
    </location>
</feature>
<proteinExistence type="predicted"/>
<dbReference type="InterPro" id="IPR028149">
    <property type="entry name" value="Tantalus-like"/>
</dbReference>
<feature type="compositionally biased region" description="Low complexity" evidence="2">
    <location>
        <begin position="1006"/>
        <end position="1015"/>
    </location>
</feature>
<feature type="compositionally biased region" description="Low complexity" evidence="2">
    <location>
        <begin position="437"/>
        <end position="451"/>
    </location>
</feature>
<feature type="compositionally biased region" description="Polar residues" evidence="2">
    <location>
        <begin position="17"/>
        <end position="28"/>
    </location>
</feature>
<evidence type="ECO:0000259" key="3">
    <source>
        <dbReference type="Pfam" id="PF15386"/>
    </source>
</evidence>
<gene>
    <name evidence="4" type="ORF">AGOR_G00229830</name>
</gene>
<sequence>MEDAEVPLSPVCIPSHSKLQPHSHSLPSVSCRYDGSRKMGAVRRSGRLQFPKAQAQEEGENGESVQRRTRTMCSPAKRERSSRKEQFSTEGTGSKLIRRKAERRRGHKVKLTALPSQTEDTDTGKTGPDIDLSDPLKDTETTESPESPPPVKGWVIGPLLQSFKSKMASFTEIVMSPVRLFKPSYPSASPDAQAELQGLCPDGVAESNLESQNGLFPEVVQEGLVVQRHSVAKSKTDGSPDVCMSQAEGLTCREGEMEDIIRPHCSSAQQWSSSTEEAQHAVQDHPSVRRLNFDVETKDGDSFEEEEHPHIAKEKTNSIAARRTLKPFETLSSTKEEVQNESFHSQEHIQLLRPKLQATSDLVHPLTGPDSCAPESPKTRLRSRMHLSVSKEQQTARGLDPRQLHTKRPCSKESPPNHPLKRSHSSDLISHISPKKASLSSNEEASGNSEETCSFGDTSEAPALETNITLQSSTLSFYSTPPESFSGEAKKVDCVHLGHVEEGKDCSPTCFSQEREDGKDGASQECEVPLSPSKAHISISNSPGRDFIQILTDDQEETQEREGKTALGSKIVDSPHPRPMLRGHHSDHHGEGEGFMSSLERQDDKDRSPDMHKSVKLRRGVNRGKEQKKNDVRELPKESLNVTTGEDRGDVRSGQKRRGRKDTASPQLTNTDPQKPCDLRSAVGKSGQEFESKSESKGRGGRRKDPQLRRTFITKISSAVAEEIPESMSQSSLDFSDGKSSNRSTENSDCRSIKNISTNPSSSQAVDQGKDASNFSDGELDIRSCTSALPEESSRSSNHSPCCDKAIVTTENEEDSAGITKSGTPIKGKRSQCLRRGRQTCESRKTSSSSGTDVDPLLNPRECLLVEWKTKGALDGASALSGMTEESKAFQESEPASQMEVGRLRRRASNHNRTAQGARKDGQFVKESIENELTVGMELDSMAAKSGGENSCHNMDRHVAVVEEPATHGVLQQPATRPGVWPVRRRAGHPPKARPQDDLQKPILNSSDLTSDSLSHVSARRSREVCQTTTDTNISVTETTKSQEQTVSQDTEHSRLSCKIQKGTSEEGAQVKEVCLDLNQTLQKQDDSRSQVRPRKHTRMLVSSRREGRRGKGEEGATKDISSPASKDKTPVNECDANYVEEQEELVSGKMCKLTENEIPQEKRGRKFKKRVWIRKGEDSQKRKGRRWRRAGCETKEDVTNTEEQLEGSSSSEKPGRGSLPTRLLRSYSCPEIPCLSLDRTWTSPLLPSTPHTRLHPSPLQHCPPVHPPPSAKRARRHTVCSLEVEREIAPLCLRKEVYPTGRGGLYCNPTTSVSFTSFTALASFFLSSPLAFLSRKHEGSSESSSASGSSSSSRDVALSSSSSDATPSSSSPVTSLARHLFTGSTSCILPRSSQSTASVSSFCSVSSQIPLDGESEVKQQVVEEGERRCFTPELEASETRDEKSLSDSEIKGGSAKAGERGKQVSRIKIRKTPPKPPTNLTPMGLPRPVRLKKKEFSLEEIYTNKNFRKPPERRLETIFESPVNNRDGTVSLIGQRRLKRLVEFPELGVARKPSRHLAGAGKATSQKTGGGSVFGRTRRGGGPKAKEGHSQTLEELDSLLCSKLDQLDAWVAFDQEDPSVV</sequence>
<feature type="compositionally biased region" description="Basic residues" evidence="2">
    <location>
        <begin position="1464"/>
        <end position="1474"/>
    </location>
</feature>
<feature type="compositionally biased region" description="Basic and acidic residues" evidence="2">
    <location>
        <begin position="1104"/>
        <end position="1118"/>
    </location>
</feature>
<feature type="compositionally biased region" description="Basic residues" evidence="2">
    <location>
        <begin position="96"/>
        <end position="110"/>
    </location>
</feature>
<keyword evidence="1" id="KW-0597">Phosphoprotein</keyword>
<feature type="compositionally biased region" description="Polar residues" evidence="2">
    <location>
        <begin position="754"/>
        <end position="776"/>
    </location>
</feature>
<dbReference type="PANTHER" id="PTHR14522:SF2">
    <property type="entry name" value="PROLINE-RICH PROTEIN 14"/>
    <property type="match status" value="1"/>
</dbReference>
<feature type="region of interest" description="Disordered" evidence="2">
    <location>
        <begin position="1249"/>
        <end position="1273"/>
    </location>
</feature>
<feature type="region of interest" description="Disordered" evidence="2">
    <location>
        <begin position="513"/>
        <end position="855"/>
    </location>
</feature>
<evidence type="ECO:0000256" key="2">
    <source>
        <dbReference type="SAM" id="MobiDB-lite"/>
    </source>
</evidence>
<organism evidence="4 5">
    <name type="scientific">Albula goreensis</name>
    <dbReference type="NCBI Taxonomy" id="1534307"/>
    <lineage>
        <taxon>Eukaryota</taxon>
        <taxon>Metazoa</taxon>
        <taxon>Chordata</taxon>
        <taxon>Craniata</taxon>
        <taxon>Vertebrata</taxon>
        <taxon>Euteleostomi</taxon>
        <taxon>Actinopterygii</taxon>
        <taxon>Neopterygii</taxon>
        <taxon>Teleostei</taxon>
        <taxon>Albuliformes</taxon>
        <taxon>Albulidae</taxon>
        <taxon>Albula</taxon>
    </lineage>
</organism>
<feature type="compositionally biased region" description="Low complexity" evidence="2">
    <location>
        <begin position="1342"/>
        <end position="1375"/>
    </location>
</feature>
<feature type="region of interest" description="Disordered" evidence="2">
    <location>
        <begin position="300"/>
        <end position="319"/>
    </location>
</feature>
<feature type="region of interest" description="Disordered" evidence="2">
    <location>
        <begin position="970"/>
        <end position="1058"/>
    </location>
</feature>
<feature type="compositionally biased region" description="Basic and acidic residues" evidence="2">
    <location>
        <begin position="1438"/>
        <end position="1451"/>
    </location>
</feature>
<keyword evidence="5" id="KW-1185">Reference proteome</keyword>
<dbReference type="Pfam" id="PF15386">
    <property type="entry name" value="Tantalus"/>
    <property type="match status" value="1"/>
</dbReference>
<feature type="domain" description="Tantalus-like" evidence="3">
    <location>
        <begin position="1481"/>
        <end position="1538"/>
    </location>
</feature>
<feature type="region of interest" description="Disordered" evidence="2">
    <location>
        <begin position="1554"/>
        <end position="1592"/>
    </location>
</feature>
<name>A0A8T3CLB2_9TELE</name>
<feature type="region of interest" description="Disordered" evidence="2">
    <location>
        <begin position="1414"/>
        <end position="1487"/>
    </location>
</feature>
<feature type="region of interest" description="Disordered" evidence="2">
    <location>
        <begin position="362"/>
        <end position="458"/>
    </location>
</feature>
<feature type="region of interest" description="Disordered" evidence="2">
    <location>
        <begin position="1163"/>
        <end position="1223"/>
    </location>
</feature>
<evidence type="ECO:0000313" key="4">
    <source>
        <dbReference type="EMBL" id="KAI1884761.1"/>
    </source>
</evidence>
<feature type="compositionally biased region" description="Basic residues" evidence="2">
    <location>
        <begin position="827"/>
        <end position="838"/>
    </location>
</feature>
<feature type="compositionally biased region" description="Basic and acidic residues" evidence="2">
    <location>
        <begin position="623"/>
        <end position="637"/>
    </location>
</feature>
<feature type="compositionally biased region" description="Basic and acidic residues" evidence="2">
    <location>
        <begin position="688"/>
        <end position="708"/>
    </location>
</feature>
<feature type="region of interest" description="Disordered" evidence="2">
    <location>
        <begin position="1083"/>
        <end position="1132"/>
    </location>
</feature>
<dbReference type="Proteomes" id="UP000829720">
    <property type="component" value="Unassembled WGS sequence"/>
</dbReference>